<feature type="transmembrane region" description="Helical" evidence="1">
    <location>
        <begin position="12"/>
        <end position="31"/>
    </location>
</feature>
<comment type="caution">
    <text evidence="2">The sequence shown here is derived from an EMBL/GenBank/DDBJ whole genome shotgun (WGS) entry which is preliminary data.</text>
</comment>
<organism evidence="2 3">
    <name type="scientific">Lactiplantibacillus pentosus</name>
    <name type="common">Lactobacillus pentosus</name>
    <dbReference type="NCBI Taxonomy" id="1589"/>
    <lineage>
        <taxon>Bacteria</taxon>
        <taxon>Bacillati</taxon>
        <taxon>Bacillota</taxon>
        <taxon>Bacilli</taxon>
        <taxon>Lactobacillales</taxon>
        <taxon>Lactobacillaceae</taxon>
        <taxon>Lactiplantibacillus</taxon>
    </lineage>
</organism>
<dbReference type="RefSeq" id="WP_216748447.1">
    <property type="nucleotide sequence ID" value="NZ_JAGWDT010000018.1"/>
</dbReference>
<feature type="transmembrane region" description="Helical" evidence="1">
    <location>
        <begin position="158"/>
        <end position="175"/>
    </location>
</feature>
<keyword evidence="1" id="KW-0812">Transmembrane</keyword>
<feature type="transmembrane region" description="Helical" evidence="1">
    <location>
        <begin position="71"/>
        <end position="93"/>
    </location>
</feature>
<reference evidence="2" key="1">
    <citation type="submission" date="2023-08" db="EMBL/GenBank/DDBJ databases">
        <authorList>
            <person name="Page C.A."/>
            <person name="Perez-Diaz I.M."/>
        </authorList>
    </citation>
    <scope>NUCLEOTIDE SEQUENCE</scope>
    <source>
        <strain evidence="2">1.8.9</strain>
    </source>
</reference>
<name>A0AAW8WFN1_LACPE</name>
<proteinExistence type="predicted"/>
<dbReference type="InterPro" id="IPR021354">
    <property type="entry name" value="DUF2975"/>
</dbReference>
<dbReference type="Proteomes" id="UP001263852">
    <property type="component" value="Unassembled WGS sequence"/>
</dbReference>
<dbReference type="Pfam" id="PF11188">
    <property type="entry name" value="DUF2975"/>
    <property type="match status" value="1"/>
</dbReference>
<keyword evidence="1" id="KW-0472">Membrane</keyword>
<sequence>MSRMMKLGTETLSVILWFASILIWFGIFVPIEDIFNYFSGDTTSYILHSDDFMMPIRTHEASANMIASFPAGIYTILMVVGYILMLVGVFMVIQGVSAIVRNIQEQVYFSTENSQQMNRIVKGQIWILGSSLLMACANQLMVSWLYRISRFGLGWDNLVSAFVELIIFALIAMVYTRAVNMKTESDLTI</sequence>
<evidence type="ECO:0000313" key="3">
    <source>
        <dbReference type="Proteomes" id="UP001263852"/>
    </source>
</evidence>
<gene>
    <name evidence="2" type="ORF">RI555_10020</name>
</gene>
<dbReference type="EMBL" id="JAVLAO010000001">
    <property type="protein sequence ID" value="MDT7039320.1"/>
    <property type="molecule type" value="Genomic_DNA"/>
</dbReference>
<feature type="transmembrane region" description="Helical" evidence="1">
    <location>
        <begin position="125"/>
        <end position="146"/>
    </location>
</feature>
<evidence type="ECO:0000256" key="1">
    <source>
        <dbReference type="SAM" id="Phobius"/>
    </source>
</evidence>
<dbReference type="AlphaFoldDB" id="A0AAW8WFN1"/>
<keyword evidence="1" id="KW-1133">Transmembrane helix</keyword>
<accession>A0AAW8WFN1</accession>
<protein>
    <submittedName>
        <fullName evidence="2">DUF2975 domain-containing protein</fullName>
    </submittedName>
</protein>
<evidence type="ECO:0000313" key="2">
    <source>
        <dbReference type="EMBL" id="MDT7039320.1"/>
    </source>
</evidence>